<organism evidence="1 2">
    <name type="scientific">Anoxybacter fermentans</name>
    <dbReference type="NCBI Taxonomy" id="1323375"/>
    <lineage>
        <taxon>Bacteria</taxon>
        <taxon>Bacillati</taxon>
        <taxon>Bacillota</taxon>
        <taxon>Clostridia</taxon>
        <taxon>Halanaerobiales</taxon>
        <taxon>Anoxybacter</taxon>
    </lineage>
</organism>
<dbReference type="RefSeq" id="WP_127015838.1">
    <property type="nucleotide sequence ID" value="NZ_CP016379.1"/>
</dbReference>
<accession>A0A3S9SW98</accession>
<keyword evidence="2" id="KW-1185">Reference proteome</keyword>
<dbReference type="Proteomes" id="UP000267250">
    <property type="component" value="Chromosome"/>
</dbReference>
<sequence>MRCGPECYRYRSDGDKSWCIRGPRFDILNGSCLWPVTPEVECLYGQSREIFQPGDIVQEIIRESGRLIFGDPIKLIEQNDNRWRAQNTKTGKEVEVAIDNLYLLKAVKEGKTKETVAEAKDRSSDSSLKLKVGDKVVRTVNGINLGIVCKIVKEIRDSNYDYEIYKEGWPQPIPVRAEELTLVQEQETETIEAKPETNCGPDCKWWRRDISLPPRFMDGACVKNYQTGEAVSAKKSFCDYKESPDDIKLGDRIRGIIATGTYLNIYDGYVVDIEKNKWICKVVRINPISNKYGPMAIKLKFERNEVFKVEDFGDLAKKVFLEKKKTNQEPVDPGKPEMVSLFELFG</sequence>
<reference evidence="1 2" key="1">
    <citation type="submission" date="2016-07" db="EMBL/GenBank/DDBJ databases">
        <title>Genome and transcriptome analysis of iron-reducing fermentative bacteria Anoxybacter fermentans.</title>
        <authorList>
            <person name="Zeng X."/>
            <person name="Shao Z."/>
        </authorList>
    </citation>
    <scope>NUCLEOTIDE SEQUENCE [LARGE SCALE GENOMIC DNA]</scope>
    <source>
        <strain evidence="1 2">DY22613</strain>
    </source>
</reference>
<proteinExistence type="predicted"/>
<gene>
    <name evidence="1" type="ORF">BBF96_03400</name>
</gene>
<name>A0A3S9SW98_9FIRM</name>
<dbReference type="AlphaFoldDB" id="A0A3S9SW98"/>
<dbReference type="KEGG" id="aft:BBF96_03400"/>
<dbReference type="EMBL" id="CP016379">
    <property type="protein sequence ID" value="AZR72510.1"/>
    <property type="molecule type" value="Genomic_DNA"/>
</dbReference>
<evidence type="ECO:0000313" key="2">
    <source>
        <dbReference type="Proteomes" id="UP000267250"/>
    </source>
</evidence>
<protein>
    <submittedName>
        <fullName evidence="1">Uncharacterized protein</fullName>
    </submittedName>
</protein>
<evidence type="ECO:0000313" key="1">
    <source>
        <dbReference type="EMBL" id="AZR72510.1"/>
    </source>
</evidence>